<evidence type="ECO:0000256" key="1">
    <source>
        <dbReference type="SAM" id="MobiDB-lite"/>
    </source>
</evidence>
<proteinExistence type="predicted"/>
<dbReference type="EMBL" id="HBJA01083442">
    <property type="protein sequence ID" value="CAE0817957.1"/>
    <property type="molecule type" value="Transcribed_RNA"/>
</dbReference>
<organism evidence="2">
    <name type="scientific">Eutreptiella gymnastica</name>
    <dbReference type="NCBI Taxonomy" id="73025"/>
    <lineage>
        <taxon>Eukaryota</taxon>
        <taxon>Discoba</taxon>
        <taxon>Euglenozoa</taxon>
        <taxon>Euglenida</taxon>
        <taxon>Spirocuta</taxon>
        <taxon>Euglenophyceae</taxon>
        <taxon>Eutreptiales</taxon>
        <taxon>Eutreptiaceae</taxon>
        <taxon>Eutreptiella</taxon>
    </lineage>
</organism>
<dbReference type="AlphaFoldDB" id="A0A7S4LBA0"/>
<gene>
    <name evidence="2" type="ORF">EGYM00163_LOCUS29125</name>
</gene>
<accession>A0A7S4LBA0</accession>
<protein>
    <submittedName>
        <fullName evidence="2">Uncharacterized protein</fullName>
    </submittedName>
</protein>
<feature type="region of interest" description="Disordered" evidence="1">
    <location>
        <begin position="55"/>
        <end position="81"/>
    </location>
</feature>
<name>A0A7S4LBA0_9EUGL</name>
<sequence>MADAALVSKIKEGQRASQEWKQAWWNYCDANGEGKRDPAVQTNEFLQDFINSHSHIDLTNPRPTPSKRPGQPTSPPYGSPAATAEHQLLVTQVKQLQQSSQQGKQAWATWCIQWGGGNRDPNRHDVSFLKDFLYMNGVGTPGLGMGGMGMQPGMPVHPAMQMQMLGTGVGPVKEKLVKQIKELQRSSPEMKQNWQDYCVKYGQGRQDPMRHDVAFLQQFMNLQDESTKPVSIKRSKLPDVSAPSPMMGGYAGPGMSSVYEYQHEMLTKQIKDGQRISDDWKNAWWAWCDTHGDRKRDPARHSVAFLQEFISTRSSMGTVNVHSDDPVRQGLVKKIKEGQQKCPAWKEAWANYCTSSAQGNRDPNRHDTSSLEKFIAENSHLLE</sequence>
<reference evidence="2" key="1">
    <citation type="submission" date="2021-01" db="EMBL/GenBank/DDBJ databases">
        <authorList>
            <person name="Corre E."/>
            <person name="Pelletier E."/>
            <person name="Niang G."/>
            <person name="Scheremetjew M."/>
            <person name="Finn R."/>
            <person name="Kale V."/>
            <person name="Holt S."/>
            <person name="Cochrane G."/>
            <person name="Meng A."/>
            <person name="Brown T."/>
            <person name="Cohen L."/>
        </authorList>
    </citation>
    <scope>NUCLEOTIDE SEQUENCE</scope>
    <source>
        <strain evidence="2">CCMP1594</strain>
    </source>
</reference>
<evidence type="ECO:0000313" key="2">
    <source>
        <dbReference type="EMBL" id="CAE0817957.1"/>
    </source>
</evidence>
<feature type="compositionally biased region" description="Pro residues" evidence="1">
    <location>
        <begin position="62"/>
        <end position="78"/>
    </location>
</feature>